<feature type="domain" description="Phosphoesterase HXTX" evidence="3">
    <location>
        <begin position="100"/>
        <end position="174"/>
    </location>
</feature>
<dbReference type="Pfam" id="PF02834">
    <property type="entry name" value="LigT_PEase"/>
    <property type="match status" value="2"/>
</dbReference>
<dbReference type="RefSeq" id="WP_277444715.1">
    <property type="nucleotide sequence ID" value="NZ_JAKOAV010000027.1"/>
</dbReference>
<accession>A0A9X4GZX3</accession>
<organism evidence="4 5">
    <name type="scientific">Pelotomaculum isophthalicicum JI</name>
    <dbReference type="NCBI Taxonomy" id="947010"/>
    <lineage>
        <taxon>Bacteria</taxon>
        <taxon>Bacillati</taxon>
        <taxon>Bacillota</taxon>
        <taxon>Clostridia</taxon>
        <taxon>Eubacteriales</taxon>
        <taxon>Desulfotomaculaceae</taxon>
        <taxon>Pelotomaculum</taxon>
    </lineage>
</organism>
<proteinExistence type="inferred from homology"/>
<dbReference type="EMBL" id="JAKOAV010000027">
    <property type="protein sequence ID" value="MDF9409260.1"/>
    <property type="molecule type" value="Genomic_DNA"/>
</dbReference>
<evidence type="ECO:0000256" key="2">
    <source>
        <dbReference type="HAMAP-Rule" id="MF_01940"/>
    </source>
</evidence>
<dbReference type="PANTHER" id="PTHR35561:SF1">
    <property type="entry name" value="RNA 2',3'-CYCLIC PHOSPHODIESTERASE"/>
    <property type="match status" value="1"/>
</dbReference>
<evidence type="ECO:0000259" key="3">
    <source>
        <dbReference type="Pfam" id="PF02834"/>
    </source>
</evidence>
<comment type="similarity">
    <text evidence="2">Belongs to the 2H phosphoesterase superfamily. ThpR family.</text>
</comment>
<dbReference type="Proteomes" id="UP001154312">
    <property type="component" value="Unassembled WGS sequence"/>
</dbReference>
<dbReference type="NCBIfam" id="TIGR02258">
    <property type="entry name" value="2_5_ligase"/>
    <property type="match status" value="1"/>
</dbReference>
<protein>
    <recommendedName>
        <fullName evidence="2">RNA 2',3'-cyclic phosphodiesterase</fullName>
        <shortName evidence="2">RNA 2',3'-CPDase</shortName>
        <ecNumber evidence="2">3.1.4.58</ecNumber>
    </recommendedName>
</protein>
<dbReference type="AlphaFoldDB" id="A0A9X4GZX3"/>
<comment type="function">
    <text evidence="2">Hydrolyzes RNA 2',3'-cyclic phosphodiester to an RNA 2'-phosphomonoester.</text>
</comment>
<dbReference type="InterPro" id="IPR009097">
    <property type="entry name" value="Cyclic_Pdiesterase"/>
</dbReference>
<dbReference type="GO" id="GO:0008664">
    <property type="term" value="F:RNA 2',3'-cyclic 3'-phosphodiesterase activity"/>
    <property type="evidence" value="ECO:0007669"/>
    <property type="project" value="UniProtKB-EC"/>
</dbReference>
<keyword evidence="1 2" id="KW-0378">Hydrolase</keyword>
<dbReference type="HAMAP" id="MF_01940">
    <property type="entry name" value="RNA_CPDase"/>
    <property type="match status" value="1"/>
</dbReference>
<dbReference type="EC" id="3.1.4.58" evidence="2"/>
<gene>
    <name evidence="4" type="primary">thpR</name>
    <name evidence="4" type="ORF">L7E55_13000</name>
</gene>
<feature type="short sequence motif" description="HXTX 1" evidence="2">
    <location>
        <begin position="40"/>
        <end position="43"/>
    </location>
</feature>
<feature type="short sequence motif" description="HXTX 2" evidence="2">
    <location>
        <begin position="127"/>
        <end position="130"/>
    </location>
</feature>
<comment type="caution">
    <text evidence="4">The sequence shown here is derived from an EMBL/GenBank/DDBJ whole genome shotgun (WGS) entry which is preliminary data.</text>
</comment>
<feature type="domain" description="Phosphoesterase HXTX" evidence="3">
    <location>
        <begin position="10"/>
        <end position="91"/>
    </location>
</feature>
<evidence type="ECO:0000313" key="4">
    <source>
        <dbReference type="EMBL" id="MDF9409260.1"/>
    </source>
</evidence>
<evidence type="ECO:0000313" key="5">
    <source>
        <dbReference type="Proteomes" id="UP001154312"/>
    </source>
</evidence>
<feature type="active site" description="Proton acceptor" evidence="2">
    <location>
        <position position="127"/>
    </location>
</feature>
<evidence type="ECO:0000256" key="1">
    <source>
        <dbReference type="ARBA" id="ARBA00022801"/>
    </source>
</evidence>
<dbReference type="InterPro" id="IPR004175">
    <property type="entry name" value="RNA_CPDase"/>
</dbReference>
<name>A0A9X4GZX3_9FIRM</name>
<feature type="active site" description="Proton donor" evidence="2">
    <location>
        <position position="40"/>
    </location>
</feature>
<dbReference type="SUPFAM" id="SSF55144">
    <property type="entry name" value="LigT-like"/>
    <property type="match status" value="1"/>
</dbReference>
<sequence length="194" mass="21795">MRLFVAVNFSDEARKKIGSLIRELRELPSDVKWVDDANLHLTIQFLGNVPEDQVPDIVNVLKHSVAGIYHFKLDLGGVGAFPSTQRPRTFWMGVSGDTAVLFRLQRQIQEGLSKIGFKPEKRRFSPHLTLGRVRSAIGFTDVLKKAETLAREKVSTEKIGSIDLMLSELSPKGPNYFILSKIQLPGLKSEVRIQ</sequence>
<dbReference type="Gene3D" id="3.90.1140.10">
    <property type="entry name" value="Cyclic phosphodiesterase"/>
    <property type="match status" value="1"/>
</dbReference>
<dbReference type="InterPro" id="IPR014051">
    <property type="entry name" value="Phosphoesterase_HXTX"/>
</dbReference>
<dbReference type="GO" id="GO:0004113">
    <property type="term" value="F:2',3'-cyclic-nucleotide 3'-phosphodiesterase activity"/>
    <property type="evidence" value="ECO:0007669"/>
    <property type="project" value="InterPro"/>
</dbReference>
<reference evidence="4" key="1">
    <citation type="submission" date="2022-02" db="EMBL/GenBank/DDBJ databases">
        <authorList>
            <person name="Leng L."/>
        </authorList>
    </citation>
    <scope>NUCLEOTIDE SEQUENCE</scope>
    <source>
        <strain evidence="4">JI</strain>
    </source>
</reference>
<dbReference type="PANTHER" id="PTHR35561">
    <property type="entry name" value="RNA 2',3'-CYCLIC PHOSPHODIESTERASE"/>
    <property type="match status" value="1"/>
</dbReference>
<comment type="catalytic activity">
    <reaction evidence="2">
        <text>a 3'-end 2',3'-cyclophospho-ribonucleotide-RNA + H2O = a 3'-end 2'-phospho-ribonucleotide-RNA + H(+)</text>
        <dbReference type="Rhea" id="RHEA:11828"/>
        <dbReference type="Rhea" id="RHEA-COMP:10464"/>
        <dbReference type="Rhea" id="RHEA-COMP:17353"/>
        <dbReference type="ChEBI" id="CHEBI:15377"/>
        <dbReference type="ChEBI" id="CHEBI:15378"/>
        <dbReference type="ChEBI" id="CHEBI:83064"/>
        <dbReference type="ChEBI" id="CHEBI:173113"/>
        <dbReference type="EC" id="3.1.4.58"/>
    </reaction>
</comment>
<keyword evidence="5" id="KW-1185">Reference proteome</keyword>